<sequence length="1536" mass="170112">MASSPGHRQVSLSVLLTLLYLSFAPISSVLAYAHGHLGHNHFHQVHDYARRAETSTLSASLAAVTASASGQSSDYTCGPDKPCSNGACCGEDGWCGYSPTYCGDGCQSNCNSKAECGQYAATPGETCPLNVCCSQHGFCGTTADFCNDGCQSNCDSPSPGGSPSNPQNVIIGYWETWNMDKPCGTMGPGEIPVELLTHLFVSFGYVNSAFEITNMDGIDPNLYKTVGNTKFRNPNLKIVIALGGWTFSDPGIWQNIFPSLASTKVNRATFISNLLGFLSQYGYDGVDWEYPGAEDRGGTEVDGENYVALVKELREAIEASGHDYIVTFTAPSSYWYLRHFDLKGMETYVDWINLMSYDLHGVWDSDNPIGSQVLSHTNLTEIGYALDLFWRVGVKPSSIVLGLGFYGRSFELESSSCWKPGCTFKGPGSPGRCSNTAGILSYAEIMEILEKTGGTPYFDEAAAARYMVYEGHSWISFDDVETFQMKIDYASKIGLHGLMIWAIDLDTPNLEALRAISNGELTGATTVPFSLVDLDRIFPADMLPSDDAEKNYALINFGSDADAGEIDPNETGFGFVLVTGNSAAVSSLKKRDDEPEPLVFLDCPRDVLDRPQNETRTARVVCLSEDVEGCFRIMELGIEGTVIEMPDNSQTHYYIVNTTSQCAPNTLARAISLEESRDQSLPTVHSRRTATSKVFDFAFDMNLNHTRRDTGGIQIRIDYSNVGGYWNAAVDSEGIQSGDSLSRRIAKRFFADRGADWRNMYNHAVTQKNTGERFVDQEVDAPLFWETTQNCDFDGEDYELGFGAHVGGKFSADFTYGFSLIASMDDALDVKQANGWLKVDGESDLTFSIAGVGEVDFDKGNQGNPAYIDKKINKLKGHTLSPYGSSAMTFQPYWKLDYMLASFNDSDESGSGSESGPYFDGKISTRVKSDFGGFHLSFPPNPEDKLGTRNVERDSNRIAIDNDNVIYNSGGIGGRLAMGSYFTFGLKVGLRLFSDLRTIDVDLTDMSMNYRTLTEWKFSQSPDFSPETCLDTSVSTRGQQAYVMDDDETIGWNSSNPLPYVVSDIQQHGDDSSCYPVQPSMGKDNAWGYSSDVNVDASTYLDEDAANSIEASKEAFSCSSCLVCGEKSQKNDICCGCANLDLDFGYRDMTKCETCHTDVDTGGPWPGILSDSSLSARGEHKGVEELSWLEGRAYNPNNPQATLSPKKIYVCPRQDNDRDRLFKSYGPYRYPAFPEDPARVWENIENNRWDSISRYWGNTSMSCSDWSVGQLQPHDTAWVAVPNGNPRQVRGHYQTEHVFEGQLIGDFFSEWLDKGEIVKQNPKPENPKPKISCSITEEWILSIQQPVHRWKLNGNNKPFIQLLMAELGNINHLDRLTIFKARPNAVKGRMMGGKAVTDFDVYRTMTQEQQLLVTKEMGMVFNYLNDPTVWAKFCDTYEALYDLFGEFDDYYVAQGSGVTIPSLQEEWKKFIEVVLASMVNRSRIAFHLQHLYTTGGVSKIFAGAEAWRIHWARNIAVNLAQMRIDGTCPHLDAITA</sequence>
<reference evidence="9" key="1">
    <citation type="journal article" date="2021" name="Nat. Commun.">
        <title>Genetic determinants of endophytism in the Arabidopsis root mycobiome.</title>
        <authorList>
            <person name="Mesny F."/>
            <person name="Miyauchi S."/>
            <person name="Thiergart T."/>
            <person name="Pickel B."/>
            <person name="Atanasova L."/>
            <person name="Karlsson M."/>
            <person name="Huettel B."/>
            <person name="Barry K.W."/>
            <person name="Haridas S."/>
            <person name="Chen C."/>
            <person name="Bauer D."/>
            <person name="Andreopoulos W."/>
            <person name="Pangilinan J."/>
            <person name="LaButti K."/>
            <person name="Riley R."/>
            <person name="Lipzen A."/>
            <person name="Clum A."/>
            <person name="Drula E."/>
            <person name="Henrissat B."/>
            <person name="Kohler A."/>
            <person name="Grigoriev I.V."/>
            <person name="Martin F.M."/>
            <person name="Hacquard S."/>
        </authorList>
    </citation>
    <scope>NUCLEOTIDE SEQUENCE</scope>
    <source>
        <strain evidence="9">MPI-CAGE-AT-0147</strain>
    </source>
</reference>
<evidence type="ECO:0000313" key="10">
    <source>
        <dbReference type="Proteomes" id="UP000738349"/>
    </source>
</evidence>
<feature type="disulfide bond" evidence="5">
    <location>
        <begin position="88"/>
        <end position="102"/>
    </location>
</feature>
<evidence type="ECO:0000256" key="1">
    <source>
        <dbReference type="ARBA" id="ARBA00008682"/>
    </source>
</evidence>
<dbReference type="InterPro" id="IPR053214">
    <property type="entry name" value="LysM12-like"/>
</dbReference>
<protein>
    <recommendedName>
        <fullName evidence="2">chitinase</fullName>
        <ecNumber evidence="2">3.2.1.14</ecNumber>
    </recommendedName>
</protein>
<dbReference type="GO" id="GO:0008843">
    <property type="term" value="F:endochitinase activity"/>
    <property type="evidence" value="ECO:0007669"/>
    <property type="project" value="UniProtKB-EC"/>
</dbReference>
<evidence type="ECO:0000256" key="6">
    <source>
        <dbReference type="SAM" id="SignalP"/>
    </source>
</evidence>
<keyword evidence="5" id="KW-1015">Disulfide bond</keyword>
<proteinExistence type="inferred from homology"/>
<dbReference type="InterPro" id="IPR036861">
    <property type="entry name" value="Endochitinase-like_sf"/>
</dbReference>
<dbReference type="GO" id="GO:0005975">
    <property type="term" value="P:carbohydrate metabolic process"/>
    <property type="evidence" value="ECO:0007669"/>
    <property type="project" value="InterPro"/>
</dbReference>
<feature type="disulfide bond" evidence="5">
    <location>
        <begin position="127"/>
        <end position="139"/>
    </location>
</feature>
<evidence type="ECO:0000313" key="9">
    <source>
        <dbReference type="EMBL" id="KAH7120620.1"/>
    </source>
</evidence>
<organism evidence="9 10">
    <name type="scientific">Dactylonectria macrodidyma</name>
    <dbReference type="NCBI Taxonomy" id="307937"/>
    <lineage>
        <taxon>Eukaryota</taxon>
        <taxon>Fungi</taxon>
        <taxon>Dikarya</taxon>
        <taxon>Ascomycota</taxon>
        <taxon>Pezizomycotina</taxon>
        <taxon>Sordariomycetes</taxon>
        <taxon>Hypocreomycetidae</taxon>
        <taxon>Hypocreales</taxon>
        <taxon>Nectriaceae</taxon>
        <taxon>Dactylonectria</taxon>
    </lineage>
</organism>
<feature type="domain" description="GH18" evidence="8">
    <location>
        <begin position="168"/>
        <end position="523"/>
    </location>
</feature>
<evidence type="ECO:0000256" key="5">
    <source>
        <dbReference type="PROSITE-ProRule" id="PRU00261"/>
    </source>
</evidence>
<keyword evidence="3 5" id="KW-0147">Chitin-binding</keyword>
<dbReference type="InterPro" id="IPR017853">
    <property type="entry name" value="GH"/>
</dbReference>
<dbReference type="CDD" id="cd00035">
    <property type="entry name" value="ChtBD1"/>
    <property type="match status" value="1"/>
</dbReference>
<dbReference type="PROSITE" id="PS00026">
    <property type="entry name" value="CHIT_BIND_I_1"/>
    <property type="match status" value="1"/>
</dbReference>
<dbReference type="OrthoDB" id="73875at2759"/>
<dbReference type="Gene3D" id="3.30.60.10">
    <property type="entry name" value="Endochitinase-like"/>
    <property type="match status" value="2"/>
</dbReference>
<feature type="disulfide bond" evidence="5">
    <location>
        <begin position="150"/>
        <end position="154"/>
    </location>
</feature>
<feature type="disulfide bond" evidence="5">
    <location>
        <begin position="132"/>
        <end position="146"/>
    </location>
</feature>
<accession>A0A9P9IIK2</accession>
<keyword evidence="10" id="KW-1185">Reference proteome</keyword>
<gene>
    <name evidence="9" type="ORF">EDB81DRAFT_666993</name>
</gene>
<dbReference type="SUPFAM" id="SSF51445">
    <property type="entry name" value="(Trans)glycosidases"/>
    <property type="match status" value="1"/>
</dbReference>
<dbReference type="PANTHER" id="PTHR47700">
    <property type="entry name" value="V CHITINASE, PUTATIVE (AFU_ORTHOLOGUE AFUA_6G13720)-RELATED"/>
    <property type="match status" value="1"/>
</dbReference>
<feature type="signal peptide" evidence="6">
    <location>
        <begin position="1"/>
        <end position="31"/>
    </location>
</feature>
<feature type="domain" description="Chitin-binding type-1" evidence="7">
    <location>
        <begin position="113"/>
        <end position="156"/>
    </location>
</feature>
<dbReference type="Pfam" id="PF00187">
    <property type="entry name" value="Chitin_bind_1"/>
    <property type="match status" value="1"/>
</dbReference>
<dbReference type="SMART" id="SM00270">
    <property type="entry name" value="ChtBD1"/>
    <property type="match status" value="2"/>
</dbReference>
<dbReference type="InterPro" id="IPR018371">
    <property type="entry name" value="Chitin-binding_1_CS"/>
</dbReference>
<keyword evidence="6" id="KW-0732">Signal</keyword>
<dbReference type="Gene3D" id="3.20.20.80">
    <property type="entry name" value="Glycosidases"/>
    <property type="match status" value="1"/>
</dbReference>
<feature type="domain" description="Chitin-binding type-1" evidence="7">
    <location>
        <begin position="74"/>
        <end position="112"/>
    </location>
</feature>
<keyword evidence="4" id="KW-0843">Virulence</keyword>
<name>A0A9P9IIK2_9HYPO</name>
<dbReference type="SMART" id="SM00636">
    <property type="entry name" value="Glyco_18"/>
    <property type="match status" value="1"/>
</dbReference>
<dbReference type="EMBL" id="JAGMUV010000025">
    <property type="protein sequence ID" value="KAH7120620.1"/>
    <property type="molecule type" value="Genomic_DNA"/>
</dbReference>
<dbReference type="PANTHER" id="PTHR47700:SF2">
    <property type="entry name" value="CHITINASE"/>
    <property type="match status" value="1"/>
</dbReference>
<dbReference type="EC" id="3.2.1.14" evidence="2"/>
<dbReference type="GO" id="GO:0008061">
    <property type="term" value="F:chitin binding"/>
    <property type="evidence" value="ECO:0007669"/>
    <property type="project" value="UniProtKB-UniRule"/>
</dbReference>
<comment type="caution">
    <text evidence="9">The sequence shown here is derived from an EMBL/GenBank/DDBJ whole genome shotgun (WGS) entry which is preliminary data.</text>
</comment>
<evidence type="ECO:0000256" key="3">
    <source>
        <dbReference type="ARBA" id="ARBA00022669"/>
    </source>
</evidence>
<dbReference type="SUPFAM" id="SSF54556">
    <property type="entry name" value="Chitinase insertion domain"/>
    <property type="match status" value="1"/>
</dbReference>
<feature type="disulfide bond" evidence="5">
    <location>
        <begin position="106"/>
        <end position="110"/>
    </location>
</feature>
<dbReference type="Pfam" id="PF00704">
    <property type="entry name" value="Glyco_hydro_18"/>
    <property type="match status" value="1"/>
</dbReference>
<evidence type="ECO:0000256" key="4">
    <source>
        <dbReference type="ARBA" id="ARBA00023026"/>
    </source>
</evidence>
<dbReference type="SUPFAM" id="SSF57016">
    <property type="entry name" value="Plant lectins/antimicrobial peptides"/>
    <property type="match status" value="2"/>
</dbReference>
<dbReference type="Gene3D" id="3.10.50.10">
    <property type="match status" value="1"/>
</dbReference>
<dbReference type="CDD" id="cd06922">
    <property type="entry name" value="ChtBD1_GH18_1"/>
    <property type="match status" value="1"/>
</dbReference>
<comment type="caution">
    <text evidence="5">Lacks conserved residue(s) required for the propagation of feature annotation.</text>
</comment>
<evidence type="ECO:0000256" key="2">
    <source>
        <dbReference type="ARBA" id="ARBA00012729"/>
    </source>
</evidence>
<feature type="disulfide bond" evidence="5">
    <location>
        <begin position="83"/>
        <end position="95"/>
    </location>
</feature>
<dbReference type="PROSITE" id="PS51910">
    <property type="entry name" value="GH18_2"/>
    <property type="match status" value="1"/>
</dbReference>
<evidence type="ECO:0000259" key="7">
    <source>
        <dbReference type="PROSITE" id="PS50941"/>
    </source>
</evidence>
<dbReference type="InterPro" id="IPR029070">
    <property type="entry name" value="Chitinase_insertion_sf"/>
</dbReference>
<dbReference type="InterPro" id="IPR001002">
    <property type="entry name" value="Chitin-bd_1"/>
</dbReference>
<dbReference type="Proteomes" id="UP000738349">
    <property type="component" value="Unassembled WGS sequence"/>
</dbReference>
<evidence type="ECO:0000259" key="8">
    <source>
        <dbReference type="PROSITE" id="PS51910"/>
    </source>
</evidence>
<feature type="chain" id="PRO_5040245954" description="chitinase" evidence="6">
    <location>
        <begin position="32"/>
        <end position="1536"/>
    </location>
</feature>
<comment type="similarity">
    <text evidence="1">Belongs to the glycosyl hydrolase 18 family. Chitinase class V subfamily.</text>
</comment>
<dbReference type="InterPro" id="IPR011583">
    <property type="entry name" value="Chitinase_II/V-like_cat"/>
</dbReference>
<dbReference type="InterPro" id="IPR001223">
    <property type="entry name" value="Glyco_hydro18_cat"/>
</dbReference>
<dbReference type="PROSITE" id="PS50941">
    <property type="entry name" value="CHIT_BIND_I_2"/>
    <property type="match status" value="2"/>
</dbReference>